<evidence type="ECO:0000256" key="2">
    <source>
        <dbReference type="ARBA" id="ARBA00005722"/>
    </source>
</evidence>
<organism evidence="7">
    <name type="scientific">Chitiniphilus shinanonensis</name>
    <dbReference type="NCBI Taxonomy" id="553088"/>
    <lineage>
        <taxon>Bacteria</taxon>
        <taxon>Pseudomonadati</taxon>
        <taxon>Pseudomonadota</taxon>
        <taxon>Betaproteobacteria</taxon>
        <taxon>Neisseriales</taxon>
        <taxon>Chitinibacteraceae</taxon>
        <taxon>Chitiniphilus</taxon>
    </lineage>
</organism>
<dbReference type="PANTHER" id="PTHR38776:SF1">
    <property type="entry name" value="MLTA-INTERACTING PROTEIN-RELATED"/>
    <property type="match status" value="1"/>
</dbReference>
<feature type="chain" id="PRO_5003379757" evidence="6">
    <location>
        <begin position="19"/>
        <end position="265"/>
    </location>
</feature>
<keyword evidence="4" id="KW-0472">Membrane</keyword>
<gene>
    <name evidence="7" type="primary">csbJ</name>
</gene>
<dbReference type="PANTHER" id="PTHR38776">
    <property type="entry name" value="MLTA-INTERACTING PROTEIN-RELATED"/>
    <property type="match status" value="1"/>
</dbReference>
<protein>
    <submittedName>
        <fullName evidence="7">MltA-interacting MipA family protein</fullName>
    </submittedName>
</protein>
<comment type="similarity">
    <text evidence="2">Belongs to the MipA/OmpV family.</text>
</comment>
<dbReference type="InterPro" id="IPR010583">
    <property type="entry name" value="MipA"/>
</dbReference>
<evidence type="ECO:0000256" key="1">
    <source>
        <dbReference type="ARBA" id="ARBA00004442"/>
    </source>
</evidence>
<name>F8WSS6_9NEIS</name>
<evidence type="ECO:0000256" key="4">
    <source>
        <dbReference type="ARBA" id="ARBA00023136"/>
    </source>
</evidence>
<reference evidence="7" key="1">
    <citation type="journal article" date="2012" name="J. Biosci. Bioeng.">
        <title>Isolation of genes coding for chitin-degrading enzymes in the novel chitinolytic bacterium, Chitiniphilus shinanonensis, and characterization of a gene coding for a family 19 chitinase.</title>
        <authorList>
            <person name="Huang L."/>
            <person name="Garbulewska E."/>
            <person name="Sato K."/>
            <person name="Kato Y."/>
            <person name="Nogawa M."/>
            <person name="Taguchi G."/>
            <person name="Shimosaka M."/>
        </authorList>
    </citation>
    <scope>NUCLEOTIDE SEQUENCE</scope>
    <source>
        <strain evidence="7">SAY3</strain>
    </source>
</reference>
<dbReference type="RefSeq" id="WP_026262818.1">
    <property type="nucleotide sequence ID" value="NZ_BAABUF010000001.1"/>
</dbReference>
<comment type="subcellular location">
    <subcellularLocation>
        <location evidence="1">Cell outer membrane</location>
    </subcellularLocation>
</comment>
<evidence type="ECO:0000256" key="3">
    <source>
        <dbReference type="ARBA" id="ARBA00022729"/>
    </source>
</evidence>
<accession>F8WSS6</accession>
<dbReference type="Pfam" id="PF06629">
    <property type="entry name" value="MipA"/>
    <property type="match status" value="1"/>
</dbReference>
<dbReference type="GO" id="GO:0009279">
    <property type="term" value="C:cell outer membrane"/>
    <property type="evidence" value="ECO:0007669"/>
    <property type="project" value="UniProtKB-SubCell"/>
</dbReference>
<dbReference type="AlphaFoldDB" id="F8WSS6"/>
<evidence type="ECO:0000256" key="6">
    <source>
        <dbReference type="SAM" id="SignalP"/>
    </source>
</evidence>
<feature type="signal peptide" evidence="6">
    <location>
        <begin position="1"/>
        <end position="18"/>
    </location>
</feature>
<sequence length="265" mass="28718">MKRCWLLPLALACAGAQASPVTLPAGGLPNLVGVGVGVTPQYSGADEEVVGVVPGLRYVTESGRLLEWYGPVAQYNFGELEGWQWGPVVALRLGRKDVDDDVVKHLHEIDNTFEFGGYFGYEYLHRDGIPWRVRVGANLLTNAGQEYDGARFNLAGTFWLPLSERWMIGAGGGASWASSDFNRVYYGVTAADAAASGLPVYTPGGGMQQVFGWVGTIVQLHQHWYGGAMVFVQRLSGDAGDSPIVTERGDRLQLTYGLGLGYAWR</sequence>
<evidence type="ECO:0000313" key="7">
    <source>
        <dbReference type="EMBL" id="BAK53913.1"/>
    </source>
</evidence>
<keyword evidence="3 6" id="KW-0732">Signal</keyword>
<evidence type="ECO:0000256" key="5">
    <source>
        <dbReference type="ARBA" id="ARBA00023237"/>
    </source>
</evidence>
<proteinExistence type="inferred from homology"/>
<keyword evidence="5" id="KW-0998">Cell outer membrane</keyword>
<dbReference type="EMBL" id="AB649130">
    <property type="protein sequence ID" value="BAK53913.1"/>
    <property type="molecule type" value="Genomic_DNA"/>
</dbReference>